<dbReference type="EMBL" id="JABXBU010002230">
    <property type="protein sequence ID" value="KAF8767192.1"/>
    <property type="molecule type" value="Genomic_DNA"/>
</dbReference>
<dbReference type="InterPro" id="IPR000618">
    <property type="entry name" value="Insect_cuticle"/>
</dbReference>
<dbReference type="InterPro" id="IPR050468">
    <property type="entry name" value="Cuticle_Struct_Prot"/>
</dbReference>
<accession>A0A8T0E8I9</accession>
<evidence type="ECO:0000313" key="2">
    <source>
        <dbReference type="EMBL" id="KAF8767192.1"/>
    </source>
</evidence>
<reference evidence="2" key="2">
    <citation type="submission" date="2020-06" db="EMBL/GenBank/DDBJ databases">
        <authorList>
            <person name="Sheffer M."/>
        </authorList>
    </citation>
    <scope>NUCLEOTIDE SEQUENCE</scope>
</reference>
<proteinExistence type="predicted"/>
<name>A0A8T0E8I9_ARGBR</name>
<evidence type="ECO:0000256" key="1">
    <source>
        <dbReference type="PROSITE-ProRule" id="PRU00497"/>
    </source>
</evidence>
<sequence>MIITIFDGVRMQNLQVLTPSVVEINWPYNFGYEFGDGLGMNQYRHEAADGTGTVKGSYGYRDPLGQYRKVEYVAGVDGFKAFVNSNEAGLSNHAVGDAIYIVRPPPPAAVAQGLRKAAPLK</sequence>
<dbReference type="Proteomes" id="UP000807504">
    <property type="component" value="Unassembled WGS sequence"/>
</dbReference>
<keyword evidence="1" id="KW-0193">Cuticle</keyword>
<reference evidence="2" key="1">
    <citation type="journal article" date="2020" name="bioRxiv">
        <title>Chromosome-level reference genome of the European wasp spider Argiope bruennichi: a resource for studies on range expansion and evolutionary adaptation.</title>
        <authorList>
            <person name="Sheffer M.M."/>
            <person name="Hoppe A."/>
            <person name="Krehenwinkel H."/>
            <person name="Uhl G."/>
            <person name="Kuss A.W."/>
            <person name="Jensen L."/>
            <person name="Jensen C."/>
            <person name="Gillespie R.G."/>
            <person name="Hoff K.J."/>
            <person name="Prost S."/>
        </authorList>
    </citation>
    <scope>NUCLEOTIDE SEQUENCE</scope>
</reference>
<dbReference type="PANTHER" id="PTHR10380">
    <property type="entry name" value="CUTICLE PROTEIN"/>
    <property type="match status" value="1"/>
</dbReference>
<gene>
    <name evidence="2" type="ORF">HNY73_020180</name>
</gene>
<protein>
    <submittedName>
        <fullName evidence="2">Cuticle protein 10.9 like protein</fullName>
    </submittedName>
</protein>
<keyword evidence="3" id="KW-1185">Reference proteome</keyword>
<evidence type="ECO:0000313" key="3">
    <source>
        <dbReference type="Proteomes" id="UP000807504"/>
    </source>
</evidence>
<dbReference type="PROSITE" id="PS51155">
    <property type="entry name" value="CHIT_BIND_RR_2"/>
    <property type="match status" value="1"/>
</dbReference>
<comment type="caution">
    <text evidence="2">The sequence shown here is derived from an EMBL/GenBank/DDBJ whole genome shotgun (WGS) entry which is preliminary data.</text>
</comment>
<dbReference type="GO" id="GO:0062129">
    <property type="term" value="C:chitin-based extracellular matrix"/>
    <property type="evidence" value="ECO:0007669"/>
    <property type="project" value="TreeGrafter"/>
</dbReference>
<dbReference type="GO" id="GO:0008010">
    <property type="term" value="F:structural constituent of chitin-based larval cuticle"/>
    <property type="evidence" value="ECO:0007669"/>
    <property type="project" value="TreeGrafter"/>
</dbReference>
<dbReference type="Pfam" id="PF00379">
    <property type="entry name" value="Chitin_bind_4"/>
    <property type="match status" value="1"/>
</dbReference>
<dbReference type="AlphaFoldDB" id="A0A8T0E8I9"/>
<organism evidence="2 3">
    <name type="scientific">Argiope bruennichi</name>
    <name type="common">Wasp spider</name>
    <name type="synonym">Aranea bruennichi</name>
    <dbReference type="NCBI Taxonomy" id="94029"/>
    <lineage>
        <taxon>Eukaryota</taxon>
        <taxon>Metazoa</taxon>
        <taxon>Ecdysozoa</taxon>
        <taxon>Arthropoda</taxon>
        <taxon>Chelicerata</taxon>
        <taxon>Arachnida</taxon>
        <taxon>Araneae</taxon>
        <taxon>Araneomorphae</taxon>
        <taxon>Entelegynae</taxon>
        <taxon>Araneoidea</taxon>
        <taxon>Araneidae</taxon>
        <taxon>Argiope</taxon>
    </lineage>
</organism>